<protein>
    <submittedName>
        <fullName evidence="1">Uncharacterized protein</fullName>
    </submittedName>
</protein>
<dbReference type="VEuPathDB" id="FungiDB:BCV72DRAFT_338371"/>
<reference evidence="1" key="1">
    <citation type="journal article" date="2016" name="Proc. Natl. Acad. Sci. U.S.A.">
        <title>Lipid metabolic changes in an early divergent fungus govern the establishment of a mutualistic symbiosis with endobacteria.</title>
        <authorList>
            <person name="Lastovetsky O.A."/>
            <person name="Gaspar M.L."/>
            <person name="Mondo S.J."/>
            <person name="LaButti K.M."/>
            <person name="Sandor L."/>
            <person name="Grigoriev I.V."/>
            <person name="Henry S.A."/>
            <person name="Pawlowska T.E."/>
        </authorList>
    </citation>
    <scope>NUCLEOTIDE SEQUENCE [LARGE SCALE GENOMIC DNA]</scope>
    <source>
        <strain evidence="1">ATCC 52814</strain>
    </source>
</reference>
<evidence type="ECO:0000313" key="1">
    <source>
        <dbReference type="EMBL" id="ORE02893.1"/>
    </source>
</evidence>
<name>A0A1X0QT08_RHIZD</name>
<proteinExistence type="predicted"/>
<dbReference type="SUPFAM" id="SSF46689">
    <property type="entry name" value="Homeodomain-like"/>
    <property type="match status" value="1"/>
</dbReference>
<organism evidence="1">
    <name type="scientific">Rhizopus microsporus var. microsporus</name>
    <dbReference type="NCBI Taxonomy" id="86635"/>
    <lineage>
        <taxon>Eukaryota</taxon>
        <taxon>Fungi</taxon>
        <taxon>Fungi incertae sedis</taxon>
        <taxon>Mucoromycota</taxon>
        <taxon>Mucoromycotina</taxon>
        <taxon>Mucoromycetes</taxon>
        <taxon>Mucorales</taxon>
        <taxon>Mucorineae</taxon>
        <taxon>Rhizopodaceae</taxon>
        <taxon>Rhizopus</taxon>
    </lineage>
</organism>
<dbReference type="EMBL" id="KV922027">
    <property type="protein sequence ID" value="ORE02893.1"/>
    <property type="molecule type" value="Genomic_DNA"/>
</dbReference>
<gene>
    <name evidence="1" type="ORF">BCV72DRAFT_338371</name>
</gene>
<sequence length="150" mass="17370">MEKACAQNTQKIILILESRPMVVDCLKNQKERYYLWCRKPVKLQGIKLLFDKCLSASAVAKQLGVHVHAAQRWAKQYNNNTDSIFEKHRNIGRPRLHNEEHKKVILDCIDENPSVVLEQTMEQLRQTFIGLKVPKSTVKSQIVDSQDEDT</sequence>
<dbReference type="AlphaFoldDB" id="A0A1X0QT08"/>
<dbReference type="InterPro" id="IPR009057">
    <property type="entry name" value="Homeodomain-like_sf"/>
</dbReference>
<dbReference type="Proteomes" id="UP000242414">
    <property type="component" value="Unassembled WGS sequence"/>
</dbReference>
<accession>A0A1X0QT08</accession>